<gene>
    <name evidence="1" type="ORF">MRATA1EN22A_LOCUS25769</name>
</gene>
<organism evidence="1 2">
    <name type="scientific">Rangifer tarandus platyrhynchus</name>
    <name type="common">Svalbard reindeer</name>
    <dbReference type="NCBI Taxonomy" id="3082113"/>
    <lineage>
        <taxon>Eukaryota</taxon>
        <taxon>Metazoa</taxon>
        <taxon>Chordata</taxon>
        <taxon>Craniata</taxon>
        <taxon>Vertebrata</taxon>
        <taxon>Euteleostomi</taxon>
        <taxon>Mammalia</taxon>
        <taxon>Eutheria</taxon>
        <taxon>Laurasiatheria</taxon>
        <taxon>Artiodactyla</taxon>
        <taxon>Ruminantia</taxon>
        <taxon>Pecora</taxon>
        <taxon>Cervidae</taxon>
        <taxon>Odocoileinae</taxon>
        <taxon>Rangifer</taxon>
    </lineage>
</organism>
<proteinExistence type="predicted"/>
<evidence type="ECO:0000313" key="1">
    <source>
        <dbReference type="EMBL" id="CAN0544095.1"/>
    </source>
</evidence>
<accession>A0AC60A1J1</accession>
<dbReference type="Proteomes" id="UP001162501">
    <property type="component" value="Chromosome 6"/>
</dbReference>
<reference evidence="1" key="2">
    <citation type="submission" date="2025-03" db="EMBL/GenBank/DDBJ databases">
        <authorList>
            <consortium name="ELIXIR-Norway"/>
            <consortium name="Elixir Norway"/>
        </authorList>
    </citation>
    <scope>NUCLEOTIDE SEQUENCE</scope>
</reference>
<reference evidence="1" key="1">
    <citation type="submission" date="2023-05" db="EMBL/GenBank/DDBJ databases">
        <authorList>
            <consortium name="ELIXIR-Norway"/>
        </authorList>
    </citation>
    <scope>NUCLEOTIDE SEQUENCE</scope>
</reference>
<dbReference type="EMBL" id="OX596090">
    <property type="protein sequence ID" value="CAN0544095.1"/>
    <property type="molecule type" value="Genomic_DNA"/>
</dbReference>
<protein>
    <submittedName>
        <fullName evidence="1">Uncharacterized protein</fullName>
    </submittedName>
</protein>
<sequence length="67" mass="7592">MPSAFAKLPEKGCPDFLTEYKLQSNNRDHNHVGGCLCQFLMHDNLWILQTPPEAKHSPVSLLLQMSL</sequence>
<name>A0AC60A1J1_RANTA</name>
<evidence type="ECO:0000313" key="2">
    <source>
        <dbReference type="Proteomes" id="UP001162501"/>
    </source>
</evidence>